<protein>
    <submittedName>
        <fullName evidence="5">Helix-turn-helix domain-containing protein</fullName>
    </submittedName>
</protein>
<name>A0ABX8UVL0_9BURK</name>
<dbReference type="Proteomes" id="UP000826462">
    <property type="component" value="Chromosome 2"/>
</dbReference>
<dbReference type="InterPro" id="IPR009057">
    <property type="entry name" value="Homeodomain-like_sf"/>
</dbReference>
<dbReference type="SUPFAM" id="SSF46689">
    <property type="entry name" value="Homeodomain-like"/>
    <property type="match status" value="1"/>
</dbReference>
<dbReference type="InterPro" id="IPR020449">
    <property type="entry name" value="Tscrpt_reg_AraC-type_HTH"/>
</dbReference>
<keyword evidence="2" id="KW-0238">DNA-binding</keyword>
<dbReference type="Pfam" id="PF12833">
    <property type="entry name" value="HTH_18"/>
    <property type="match status" value="1"/>
</dbReference>
<dbReference type="PRINTS" id="PR00032">
    <property type="entry name" value="HTHARAC"/>
</dbReference>
<dbReference type="InterPro" id="IPR018062">
    <property type="entry name" value="HTH_AraC-typ_CS"/>
</dbReference>
<keyword evidence="6" id="KW-1185">Reference proteome</keyword>
<dbReference type="PANTHER" id="PTHR46796">
    <property type="entry name" value="HTH-TYPE TRANSCRIPTIONAL ACTIVATOR RHAS-RELATED"/>
    <property type="match status" value="1"/>
</dbReference>
<evidence type="ECO:0000259" key="4">
    <source>
        <dbReference type="PROSITE" id="PS01124"/>
    </source>
</evidence>
<evidence type="ECO:0000256" key="1">
    <source>
        <dbReference type="ARBA" id="ARBA00023015"/>
    </source>
</evidence>
<organism evidence="5 6">
    <name type="scientific">Paraburkholderia edwinii</name>
    <dbReference type="NCBI Taxonomy" id="2861782"/>
    <lineage>
        <taxon>Bacteria</taxon>
        <taxon>Pseudomonadati</taxon>
        <taxon>Pseudomonadota</taxon>
        <taxon>Betaproteobacteria</taxon>
        <taxon>Burkholderiales</taxon>
        <taxon>Burkholderiaceae</taxon>
        <taxon>Paraburkholderia</taxon>
    </lineage>
</organism>
<proteinExistence type="predicted"/>
<dbReference type="PROSITE" id="PS00041">
    <property type="entry name" value="HTH_ARAC_FAMILY_1"/>
    <property type="match status" value="1"/>
</dbReference>
<dbReference type="SMART" id="SM00342">
    <property type="entry name" value="HTH_ARAC"/>
    <property type="match status" value="1"/>
</dbReference>
<evidence type="ECO:0000256" key="3">
    <source>
        <dbReference type="ARBA" id="ARBA00023163"/>
    </source>
</evidence>
<keyword evidence="3" id="KW-0804">Transcription</keyword>
<accession>A0ABX8UVL0</accession>
<gene>
    <name evidence="5" type="ORF">KZJ38_25355</name>
</gene>
<dbReference type="InterPro" id="IPR018060">
    <property type="entry name" value="HTH_AraC"/>
</dbReference>
<dbReference type="PROSITE" id="PS01124">
    <property type="entry name" value="HTH_ARAC_FAMILY_2"/>
    <property type="match status" value="1"/>
</dbReference>
<reference evidence="5 6" key="1">
    <citation type="submission" date="2021-07" db="EMBL/GenBank/DDBJ databases">
        <title>Paraburkholderia edwinii protects Aspergillus sp. from phenazines by acting as a toxin sponge.</title>
        <authorList>
            <person name="Dahlstrom K.M."/>
            <person name="Newman D.K."/>
        </authorList>
    </citation>
    <scope>NUCLEOTIDE SEQUENCE [LARGE SCALE GENOMIC DNA]</scope>
    <source>
        <strain evidence="5 6">Pe01</strain>
    </source>
</reference>
<dbReference type="EMBL" id="CP080096">
    <property type="protein sequence ID" value="QYD73007.1"/>
    <property type="molecule type" value="Genomic_DNA"/>
</dbReference>
<evidence type="ECO:0000313" key="5">
    <source>
        <dbReference type="EMBL" id="QYD73007.1"/>
    </source>
</evidence>
<dbReference type="PANTHER" id="PTHR46796:SF6">
    <property type="entry name" value="ARAC SUBFAMILY"/>
    <property type="match status" value="1"/>
</dbReference>
<dbReference type="InterPro" id="IPR035418">
    <property type="entry name" value="AraC-bd_2"/>
</dbReference>
<dbReference type="Gene3D" id="1.10.10.60">
    <property type="entry name" value="Homeodomain-like"/>
    <property type="match status" value="1"/>
</dbReference>
<feature type="domain" description="HTH araC/xylS-type" evidence="4">
    <location>
        <begin position="169"/>
        <end position="268"/>
    </location>
</feature>
<evidence type="ECO:0000256" key="2">
    <source>
        <dbReference type="ARBA" id="ARBA00023125"/>
    </source>
</evidence>
<keyword evidence="1" id="KW-0805">Transcription regulation</keyword>
<dbReference type="InterPro" id="IPR050204">
    <property type="entry name" value="AraC_XylS_family_regulators"/>
</dbReference>
<dbReference type="Pfam" id="PF14525">
    <property type="entry name" value="AraC_binding_2"/>
    <property type="match status" value="1"/>
</dbReference>
<sequence length="280" mass="30342">MSSLNKVSAGQTTVVDINAAWQSISTPRHASVCIDERLYVQIVTSGMMSMEQNGETMTVRPGDMLVIDPRAGFKESFRESTRVVVLNMPKSALRERGLRMHVPSACIRGPASPDVGVMREFVLHVASHAGKASDALLARLGDQCLDLMDVLINGHHDPASDSASAVTALRAKQLIARHIGDPSLSVARIAAQLNMSASSLTRMLRAQGVSPMRYVWSLRLEHAARLLADAPRSPIGEVAFQCGFANAAHFSRAFKERYAMTPREYAANHKAARGDAHEGS</sequence>
<evidence type="ECO:0000313" key="6">
    <source>
        <dbReference type="Proteomes" id="UP000826462"/>
    </source>
</evidence>